<name>A0A0A1UPI1_9HYPO</name>
<keyword evidence="2" id="KW-0732">Signal</keyword>
<accession>A0A0A1UPI1</accession>
<gene>
    <name evidence="3" type="ORF">X797_010162</name>
</gene>
<evidence type="ECO:0000313" key="3">
    <source>
        <dbReference type="EMBL" id="EXU96765.1"/>
    </source>
</evidence>
<proteinExistence type="predicted"/>
<dbReference type="HOGENOM" id="CLU_055662_0_0_1"/>
<reference evidence="3 4" key="1">
    <citation type="submission" date="2014-02" db="EMBL/GenBank/DDBJ databases">
        <title>The genome sequence of the entomopathogenic fungus Metarhizium robertsii ARSEF 2575.</title>
        <authorList>
            <person name="Giuliano Garisto Donzelli B."/>
            <person name="Roe B.A."/>
            <person name="Macmil S.L."/>
            <person name="Krasnoff S.B."/>
            <person name="Gibson D.M."/>
        </authorList>
    </citation>
    <scope>NUCLEOTIDE SEQUENCE [LARGE SCALE GENOMIC DNA]</scope>
    <source>
        <strain evidence="3 4">ARSEF 2575</strain>
    </source>
</reference>
<sequence>MKLSSGLVTLLAGLAAGNPAMLRKRQADQGAKKALETYCGNAGFEAGDVLEADEKLQGTCRKKDGAKKEGPSVAAATIFCDSVGREFNGAGASYMKADYVIFCGSKVANKPDAAKNSGLALFNQIIADAGDDTKLLEKTLGQLVSDAPSKLVDMYNIIRAPPSTAKLGLGGPARFASSAAGFLLTAIPDNAKPGGLLGPDTALGRWLRINPIYGKAGTQPSPFIDTDPSGVTLLPQTHKCIAFKDESRWYWSKNVKTCESWHDVDPCDTNYAYDVAKNEGKTQETRCKEEANPPKEKTPAELEKEKEDKLREEEKNCFAPRMTCSNANGKFLYCMDERDIDECKRNQWHPGQGHPRND</sequence>
<evidence type="ECO:0000313" key="4">
    <source>
        <dbReference type="Proteomes" id="UP000030151"/>
    </source>
</evidence>
<feature type="signal peptide" evidence="2">
    <location>
        <begin position="1"/>
        <end position="17"/>
    </location>
</feature>
<dbReference type="Proteomes" id="UP000030151">
    <property type="component" value="Unassembled WGS sequence"/>
</dbReference>
<evidence type="ECO:0000256" key="2">
    <source>
        <dbReference type="SAM" id="SignalP"/>
    </source>
</evidence>
<feature type="region of interest" description="Disordered" evidence="1">
    <location>
        <begin position="284"/>
        <end position="314"/>
    </location>
</feature>
<organism evidence="3 4">
    <name type="scientific">Metarhizium robertsii</name>
    <dbReference type="NCBI Taxonomy" id="568076"/>
    <lineage>
        <taxon>Eukaryota</taxon>
        <taxon>Fungi</taxon>
        <taxon>Dikarya</taxon>
        <taxon>Ascomycota</taxon>
        <taxon>Pezizomycotina</taxon>
        <taxon>Sordariomycetes</taxon>
        <taxon>Hypocreomycetidae</taxon>
        <taxon>Hypocreales</taxon>
        <taxon>Clavicipitaceae</taxon>
        <taxon>Metarhizium</taxon>
    </lineage>
</organism>
<dbReference type="EMBL" id="JELW01000045">
    <property type="protein sequence ID" value="EXU96765.1"/>
    <property type="molecule type" value="Genomic_DNA"/>
</dbReference>
<comment type="caution">
    <text evidence="3">The sequence shown here is derived from an EMBL/GenBank/DDBJ whole genome shotgun (WGS) entry which is preliminary data.</text>
</comment>
<feature type="chain" id="PRO_5001991808" evidence="2">
    <location>
        <begin position="18"/>
        <end position="358"/>
    </location>
</feature>
<dbReference type="eggNOG" id="ENOG502T4D4">
    <property type="taxonomic scope" value="Eukaryota"/>
</dbReference>
<dbReference type="OrthoDB" id="4936583at2759"/>
<dbReference type="AlphaFoldDB" id="A0A0A1UPI1"/>
<protein>
    <submittedName>
        <fullName evidence="3">Uncharacterized protein</fullName>
    </submittedName>
</protein>
<evidence type="ECO:0000256" key="1">
    <source>
        <dbReference type="SAM" id="MobiDB-lite"/>
    </source>
</evidence>